<dbReference type="EMBL" id="CAJZBQ010000037">
    <property type="protein sequence ID" value="CAG9325143.1"/>
    <property type="molecule type" value="Genomic_DNA"/>
</dbReference>
<organism evidence="1 2">
    <name type="scientific">Blepharisma stoltei</name>
    <dbReference type="NCBI Taxonomy" id="1481888"/>
    <lineage>
        <taxon>Eukaryota</taxon>
        <taxon>Sar</taxon>
        <taxon>Alveolata</taxon>
        <taxon>Ciliophora</taxon>
        <taxon>Postciliodesmatophora</taxon>
        <taxon>Heterotrichea</taxon>
        <taxon>Heterotrichida</taxon>
        <taxon>Blepharismidae</taxon>
        <taxon>Blepharisma</taxon>
    </lineage>
</organism>
<accession>A0AAU9JHK3</accession>
<dbReference type="Proteomes" id="UP001162131">
    <property type="component" value="Unassembled WGS sequence"/>
</dbReference>
<proteinExistence type="predicted"/>
<comment type="caution">
    <text evidence="1">The sequence shown here is derived from an EMBL/GenBank/DDBJ whole genome shotgun (WGS) entry which is preliminary data.</text>
</comment>
<reference evidence="1" key="1">
    <citation type="submission" date="2021-09" db="EMBL/GenBank/DDBJ databases">
        <authorList>
            <consortium name="AG Swart"/>
            <person name="Singh M."/>
            <person name="Singh A."/>
            <person name="Seah K."/>
            <person name="Emmerich C."/>
        </authorList>
    </citation>
    <scope>NUCLEOTIDE SEQUENCE</scope>
    <source>
        <strain evidence="1">ATCC30299</strain>
    </source>
</reference>
<protein>
    <submittedName>
        <fullName evidence="1">Uncharacterized protein</fullName>
    </submittedName>
</protein>
<name>A0AAU9JHK3_9CILI</name>
<gene>
    <name evidence="1" type="ORF">BSTOLATCC_MIC37889</name>
</gene>
<evidence type="ECO:0000313" key="2">
    <source>
        <dbReference type="Proteomes" id="UP001162131"/>
    </source>
</evidence>
<keyword evidence="2" id="KW-1185">Reference proteome</keyword>
<sequence>MNVLKRPRIDQGLLYDTIQLAHMNTNIKESPLFNHYIWTHDIHSLSRIPEPDLDEETSLSAQGRMKIKQAKFQGESFDEIPPLKIIQTKSQITLDKTHPSTKRTETLEALENSEIVAQDKQRHNKKEKVIGFTDTMRNHFEIVDKLLNQKREERIIKEKIDELTRKSKSMKLLDVKKYEKIYQDLFNTNDILSNATARKNLDLMSNIVNVHKEISPKDHQISTFPEISNSRNAYKQKSVKKNVGENGFLPSERIKNLKLKEKEARTNRKYNRLPFTLYRGITDEL</sequence>
<evidence type="ECO:0000313" key="1">
    <source>
        <dbReference type="EMBL" id="CAG9325143.1"/>
    </source>
</evidence>
<dbReference type="AlphaFoldDB" id="A0AAU9JHK3"/>